<name>A0AAV9KX50_9SOLN</name>
<evidence type="ECO:0000313" key="1">
    <source>
        <dbReference type="EMBL" id="KAK4716487.1"/>
    </source>
</evidence>
<accession>A0AAV9KX50</accession>
<reference evidence="1 2" key="1">
    <citation type="submission" date="2023-10" db="EMBL/GenBank/DDBJ databases">
        <title>Genome-Wide Identification Analysis in wild type Solanum Pinnatisectum Reveals Some Genes Defensing Phytophthora Infestans.</title>
        <authorList>
            <person name="Sun C."/>
        </authorList>
    </citation>
    <scope>NUCLEOTIDE SEQUENCE [LARGE SCALE GENOMIC DNA]</scope>
    <source>
        <strain evidence="1">LQN</strain>
        <tissue evidence="1">Leaf</tissue>
    </source>
</reference>
<dbReference type="EMBL" id="JAWPEI010000009">
    <property type="protein sequence ID" value="KAK4716487.1"/>
    <property type="molecule type" value="Genomic_DNA"/>
</dbReference>
<organism evidence="1 2">
    <name type="scientific">Solanum pinnatisectum</name>
    <name type="common">tansyleaf nightshade</name>
    <dbReference type="NCBI Taxonomy" id="50273"/>
    <lineage>
        <taxon>Eukaryota</taxon>
        <taxon>Viridiplantae</taxon>
        <taxon>Streptophyta</taxon>
        <taxon>Embryophyta</taxon>
        <taxon>Tracheophyta</taxon>
        <taxon>Spermatophyta</taxon>
        <taxon>Magnoliopsida</taxon>
        <taxon>eudicotyledons</taxon>
        <taxon>Gunneridae</taxon>
        <taxon>Pentapetalae</taxon>
        <taxon>asterids</taxon>
        <taxon>lamiids</taxon>
        <taxon>Solanales</taxon>
        <taxon>Solanaceae</taxon>
        <taxon>Solanoideae</taxon>
        <taxon>Solaneae</taxon>
        <taxon>Solanum</taxon>
    </lineage>
</organism>
<comment type="caution">
    <text evidence="1">The sequence shown here is derived from an EMBL/GenBank/DDBJ whole genome shotgun (WGS) entry which is preliminary data.</text>
</comment>
<dbReference type="Proteomes" id="UP001311915">
    <property type="component" value="Unassembled WGS sequence"/>
</dbReference>
<sequence length="85" mass="9886">MPLGRSLLQKKSLLRVSGEERSPEILISFHSSGSTSNQWRKLKNPWFPGRTLFRPSCFFCRKLDQREKLFGRSQKEGDPLYSPSE</sequence>
<dbReference type="AlphaFoldDB" id="A0AAV9KX50"/>
<evidence type="ECO:0008006" key="3">
    <source>
        <dbReference type="Google" id="ProtNLM"/>
    </source>
</evidence>
<proteinExistence type="predicted"/>
<evidence type="ECO:0000313" key="2">
    <source>
        <dbReference type="Proteomes" id="UP001311915"/>
    </source>
</evidence>
<protein>
    <recommendedName>
        <fullName evidence="3">Ribosomal protein L10</fullName>
    </recommendedName>
</protein>
<gene>
    <name evidence="1" type="ORF">R3W88_014825</name>
</gene>
<keyword evidence="2" id="KW-1185">Reference proteome</keyword>